<dbReference type="KEGG" id="slt:Slit_2639"/>
<dbReference type="HOGENOM" id="CLU_3358504_0_0_4"/>
<sequence>MPIELLVPITIFLLGVVVAVYLGGMGIERIVEVNKK</sequence>
<protein>
    <submittedName>
        <fullName evidence="2">Uncharacterized protein</fullName>
    </submittedName>
</protein>
<evidence type="ECO:0000313" key="2">
    <source>
        <dbReference type="EMBL" id="ADE12864.1"/>
    </source>
</evidence>
<proteinExistence type="predicted"/>
<dbReference type="Proteomes" id="UP000001625">
    <property type="component" value="Chromosome"/>
</dbReference>
<feature type="transmembrane region" description="Helical" evidence="1">
    <location>
        <begin position="6"/>
        <end position="27"/>
    </location>
</feature>
<accession>D5CNU3</accession>
<keyword evidence="1" id="KW-0812">Transmembrane</keyword>
<keyword evidence="1" id="KW-1133">Transmembrane helix</keyword>
<keyword evidence="3" id="KW-1185">Reference proteome</keyword>
<organism evidence="2 3">
    <name type="scientific">Sideroxydans lithotrophicus (strain ES-1)</name>
    <dbReference type="NCBI Taxonomy" id="580332"/>
    <lineage>
        <taxon>Bacteria</taxon>
        <taxon>Pseudomonadati</taxon>
        <taxon>Pseudomonadota</taxon>
        <taxon>Betaproteobacteria</taxon>
        <taxon>Nitrosomonadales</taxon>
        <taxon>Gallionellaceae</taxon>
        <taxon>Sideroxydans</taxon>
    </lineage>
</organism>
<evidence type="ECO:0000313" key="3">
    <source>
        <dbReference type="Proteomes" id="UP000001625"/>
    </source>
</evidence>
<keyword evidence="1" id="KW-0472">Membrane</keyword>
<dbReference type="AlphaFoldDB" id="D5CNU3"/>
<name>D5CNU3_SIDLE</name>
<reference evidence="2 3" key="1">
    <citation type="submission" date="2010-03" db="EMBL/GenBank/DDBJ databases">
        <title>Complete sequence of Sideroxydans lithotrophicus ES-1.</title>
        <authorList>
            <consortium name="US DOE Joint Genome Institute"/>
            <person name="Lucas S."/>
            <person name="Copeland A."/>
            <person name="Lapidus A."/>
            <person name="Cheng J.-F."/>
            <person name="Bruce D."/>
            <person name="Goodwin L."/>
            <person name="Pitluck S."/>
            <person name="Munk A.C."/>
            <person name="Detter J.C."/>
            <person name="Han C."/>
            <person name="Tapia R."/>
            <person name="Larimer F."/>
            <person name="Land M."/>
            <person name="Hauser L."/>
            <person name="Kyrpides N."/>
            <person name="Ivanova N."/>
            <person name="Emerson D."/>
            <person name="Woyke T."/>
        </authorList>
    </citation>
    <scope>NUCLEOTIDE SEQUENCE [LARGE SCALE GENOMIC DNA]</scope>
    <source>
        <strain evidence="2 3">ES-1</strain>
    </source>
</reference>
<gene>
    <name evidence="2" type="ordered locus">Slit_2639</name>
</gene>
<dbReference type="STRING" id="580332.Slit_2639"/>
<dbReference type="EMBL" id="CP001965">
    <property type="protein sequence ID" value="ADE12864.1"/>
    <property type="molecule type" value="Genomic_DNA"/>
</dbReference>
<evidence type="ECO:0000256" key="1">
    <source>
        <dbReference type="SAM" id="Phobius"/>
    </source>
</evidence>